<accession>A0ABM8ZYM9</accession>
<dbReference type="InterPro" id="IPR016181">
    <property type="entry name" value="Acyl_CoA_acyltransferase"/>
</dbReference>
<comment type="caution">
    <text evidence="4">The sequence shown here is derived from an EMBL/GenBank/DDBJ whole genome shotgun (WGS) entry which is preliminary data.</text>
</comment>
<evidence type="ECO:0000256" key="2">
    <source>
        <dbReference type="ARBA" id="ARBA00023315"/>
    </source>
</evidence>
<dbReference type="InterPro" id="IPR050680">
    <property type="entry name" value="YpeA/RimI_acetyltransf"/>
</dbReference>
<dbReference type="CDD" id="cd04301">
    <property type="entry name" value="NAT_SF"/>
    <property type="match status" value="1"/>
</dbReference>
<gene>
    <name evidence="4" type="ORF">VMF7928_00104</name>
</gene>
<reference evidence="4" key="1">
    <citation type="submission" date="2021-11" db="EMBL/GenBank/DDBJ databases">
        <authorList>
            <person name="Rodrigo-Torres L."/>
            <person name="Arahal R. D."/>
            <person name="Lucena T."/>
        </authorList>
    </citation>
    <scope>NUCLEOTIDE SEQUENCE</scope>
    <source>
        <strain evidence="4">CECT 7928</strain>
    </source>
</reference>
<evidence type="ECO:0000313" key="4">
    <source>
        <dbReference type="EMBL" id="CAH0536008.1"/>
    </source>
</evidence>
<name>A0ABM8ZYM9_9VIBR</name>
<organism evidence="4 5">
    <name type="scientific">Vibrio marisflavi CECT 7928</name>
    <dbReference type="NCBI Taxonomy" id="634439"/>
    <lineage>
        <taxon>Bacteria</taxon>
        <taxon>Pseudomonadati</taxon>
        <taxon>Pseudomonadota</taxon>
        <taxon>Gammaproteobacteria</taxon>
        <taxon>Vibrionales</taxon>
        <taxon>Vibrionaceae</taxon>
        <taxon>Vibrio</taxon>
    </lineage>
</organism>
<keyword evidence="2" id="KW-0012">Acyltransferase</keyword>
<evidence type="ECO:0000259" key="3">
    <source>
        <dbReference type="PROSITE" id="PS51186"/>
    </source>
</evidence>
<dbReference type="InterPro" id="IPR000182">
    <property type="entry name" value="GNAT_dom"/>
</dbReference>
<proteinExistence type="predicted"/>
<keyword evidence="5" id="KW-1185">Reference proteome</keyword>
<dbReference type="EMBL" id="CAKLDM010000001">
    <property type="protein sequence ID" value="CAH0536008.1"/>
    <property type="molecule type" value="Genomic_DNA"/>
</dbReference>
<keyword evidence="1" id="KW-0808">Transferase</keyword>
<evidence type="ECO:0000313" key="5">
    <source>
        <dbReference type="Proteomes" id="UP000838748"/>
    </source>
</evidence>
<dbReference type="PANTHER" id="PTHR43420">
    <property type="entry name" value="ACETYLTRANSFERASE"/>
    <property type="match status" value="1"/>
</dbReference>
<dbReference type="Gene3D" id="3.40.630.30">
    <property type="match status" value="1"/>
</dbReference>
<dbReference type="Proteomes" id="UP000838748">
    <property type="component" value="Unassembled WGS sequence"/>
</dbReference>
<dbReference type="Pfam" id="PF00583">
    <property type="entry name" value="Acetyltransf_1"/>
    <property type="match status" value="1"/>
</dbReference>
<feature type="domain" description="N-acetyltransferase" evidence="3">
    <location>
        <begin position="25"/>
        <end position="187"/>
    </location>
</feature>
<sequence>MKSKHLFNIYDSCDIHSGMNNVYYIFMENLSCDDINSFYLAYTNIIRERNHYIKTIPPSYEYVREWCLNNIKQQELHLITKYNNALVGSCDIYSRRYEGAPHIGVLSIFVVKGYRGCGIASQLLKDTLEKAQQRGFEKIELEVLANNSSAIRCYKKFGFFQEGVRHKAKKLGPGKYIDVVLMAKYLDEPNNVL</sequence>
<dbReference type="PROSITE" id="PS51186">
    <property type="entry name" value="GNAT"/>
    <property type="match status" value="1"/>
</dbReference>
<protein>
    <recommendedName>
        <fullName evidence="3">N-acetyltransferase domain-containing protein</fullName>
    </recommendedName>
</protein>
<evidence type="ECO:0000256" key="1">
    <source>
        <dbReference type="ARBA" id="ARBA00022679"/>
    </source>
</evidence>
<dbReference type="SUPFAM" id="SSF55729">
    <property type="entry name" value="Acyl-CoA N-acyltransferases (Nat)"/>
    <property type="match status" value="1"/>
</dbReference>
<dbReference type="RefSeq" id="WP_237359519.1">
    <property type="nucleotide sequence ID" value="NZ_CAKLDM010000001.1"/>
</dbReference>